<dbReference type="Pfam" id="PF13426">
    <property type="entry name" value="PAS_9"/>
    <property type="match status" value="1"/>
</dbReference>
<feature type="coiled-coil region" evidence="6">
    <location>
        <begin position="162"/>
        <end position="242"/>
    </location>
</feature>
<proteinExistence type="predicted"/>
<evidence type="ECO:0000313" key="10">
    <source>
        <dbReference type="Proteomes" id="UP000649604"/>
    </source>
</evidence>
<dbReference type="PANTHER" id="PTHR43304:SF1">
    <property type="entry name" value="PAC DOMAIN-CONTAINING PROTEIN"/>
    <property type="match status" value="1"/>
</dbReference>
<gene>
    <name evidence="9" type="ORF">GF339_07205</name>
</gene>
<dbReference type="InterPro" id="IPR052162">
    <property type="entry name" value="Sensor_kinase/Photoreceptor"/>
</dbReference>
<evidence type="ECO:0000256" key="4">
    <source>
        <dbReference type="ARBA" id="ARBA00022679"/>
    </source>
</evidence>
<keyword evidence="3" id="KW-0597">Phosphoprotein</keyword>
<dbReference type="Gene3D" id="3.30.450.20">
    <property type="entry name" value="PAS domain"/>
    <property type="match status" value="4"/>
</dbReference>
<dbReference type="AlphaFoldDB" id="A0A9D5JVC2"/>
<evidence type="ECO:0000259" key="7">
    <source>
        <dbReference type="PROSITE" id="PS50112"/>
    </source>
</evidence>
<evidence type="ECO:0000256" key="1">
    <source>
        <dbReference type="ARBA" id="ARBA00000085"/>
    </source>
</evidence>
<dbReference type="CDD" id="cd00130">
    <property type="entry name" value="PAS"/>
    <property type="match status" value="3"/>
</dbReference>
<comment type="catalytic activity">
    <reaction evidence="1">
        <text>ATP + protein L-histidine = ADP + protein N-phospho-L-histidine.</text>
        <dbReference type="EC" id="2.7.13.3"/>
    </reaction>
</comment>
<evidence type="ECO:0000256" key="2">
    <source>
        <dbReference type="ARBA" id="ARBA00012438"/>
    </source>
</evidence>
<dbReference type="NCBIfam" id="TIGR00229">
    <property type="entry name" value="sensory_box"/>
    <property type="match status" value="2"/>
</dbReference>
<organism evidence="9 10">
    <name type="scientific">candidate division KSB3 bacterium</name>
    <dbReference type="NCBI Taxonomy" id="2044937"/>
    <lineage>
        <taxon>Bacteria</taxon>
        <taxon>candidate division KSB3</taxon>
    </lineage>
</organism>
<evidence type="ECO:0000259" key="8">
    <source>
        <dbReference type="PROSITE" id="PS50113"/>
    </source>
</evidence>
<dbReference type="InterPro" id="IPR000014">
    <property type="entry name" value="PAS"/>
</dbReference>
<dbReference type="Pfam" id="PF08447">
    <property type="entry name" value="PAS_3"/>
    <property type="match status" value="2"/>
</dbReference>
<dbReference type="PROSITE" id="PS50112">
    <property type="entry name" value="PAS"/>
    <property type="match status" value="2"/>
</dbReference>
<feature type="domain" description="PAS" evidence="7">
    <location>
        <begin position="496"/>
        <end position="573"/>
    </location>
</feature>
<feature type="domain" description="PAC" evidence="8">
    <location>
        <begin position="575"/>
        <end position="628"/>
    </location>
</feature>
<evidence type="ECO:0000256" key="3">
    <source>
        <dbReference type="ARBA" id="ARBA00022553"/>
    </source>
</evidence>
<name>A0A9D5JVC2_9BACT</name>
<dbReference type="InterPro" id="IPR013655">
    <property type="entry name" value="PAS_fold_3"/>
</dbReference>
<dbReference type="SUPFAM" id="SSF55785">
    <property type="entry name" value="PYP-like sensor domain (PAS domain)"/>
    <property type="match status" value="4"/>
</dbReference>
<dbReference type="PROSITE" id="PS50113">
    <property type="entry name" value="PAC"/>
    <property type="match status" value="4"/>
</dbReference>
<feature type="domain" description="PAS" evidence="7">
    <location>
        <begin position="352"/>
        <end position="422"/>
    </location>
</feature>
<dbReference type="PANTHER" id="PTHR43304">
    <property type="entry name" value="PHYTOCHROME-LIKE PROTEIN CPH1"/>
    <property type="match status" value="1"/>
</dbReference>
<reference evidence="9" key="1">
    <citation type="submission" date="2019-11" db="EMBL/GenBank/DDBJ databases">
        <title>Microbial mats filling the niche in hypersaline microbial mats.</title>
        <authorList>
            <person name="Wong H.L."/>
            <person name="Macleod F.I."/>
            <person name="White R.A. III"/>
            <person name="Burns B.P."/>
        </authorList>
    </citation>
    <scope>NUCLEOTIDE SEQUENCE</scope>
    <source>
        <strain evidence="9">Rbin_158</strain>
    </source>
</reference>
<dbReference type="InterPro" id="IPR035965">
    <property type="entry name" value="PAS-like_dom_sf"/>
</dbReference>
<dbReference type="InterPro" id="IPR001610">
    <property type="entry name" value="PAC"/>
</dbReference>
<keyword evidence="5" id="KW-0418">Kinase</keyword>
<evidence type="ECO:0000256" key="5">
    <source>
        <dbReference type="ARBA" id="ARBA00022777"/>
    </source>
</evidence>
<evidence type="ECO:0000313" key="9">
    <source>
        <dbReference type="EMBL" id="MBD3324356.1"/>
    </source>
</evidence>
<keyword evidence="4" id="KW-0808">Transferase</keyword>
<sequence>LQDWHHHPYPAAPSRTPHVKYIGGMSADKIYKTAMQPYEPTAILLSQDNEVEYIFGDAGKYISMTRGKVDINILKVIRDDLSIALGTALNKARRDKQEVVYTDIMFKEQDALTRLDLTVRPLFAKDAPEILLVIFEERRPTPEIQAKQGEAYDPERYSHLRIKDLQNELQITKENLQATVEELETSNEELQATNEELMASNEELQSTNEELQSVNEELVTVNAEYQQKVEELTALNNDFDNLLASTQIGTLFLDRKLYIRKLTPNITPLLNIVPSDVGRPITHFSKNFAYDDFINDIQDALIRGETRETEICTEGNTWYLLRIHQLLMDDRDVDGVVITFVDITDRKQAEETLAHQAEILQKVSDAIITTDVNLTITSWNPAAEKIYGWQAQEVIGQRIDTLLQTEFLNGQQQNAQHTLLQEKFWQGELRQTCKDGEPIYVFASVSLLEDANGNPVGGVTINHDITALKHAQHALTQTNETLERTVQTRTTELDAAKKKLEKMIQISTAGIYIYDLVDNHNVYSNKEIFDTLGYTSQELHAMGSTVITELAHSDDLPKIQDHHHRLRTAKDHEVLELEYRMKGADGTWRWLYSRDTPFLRDEHGLTRQILGSVFDITCRKQLETQLQDTSDRLREAVNIARLGKWDWNIHTNEFWCSDVVYTIFEQQPTAFEATYEAFLACIHPDDRPNVEHALKKAVHGHPFHLDHRLLLPDNTIKYVHEEGRVYYDQDGQPARMIGTVQDITQWKANESS</sequence>
<keyword evidence="6" id="KW-0175">Coiled coil</keyword>
<feature type="domain" description="PAC" evidence="8">
    <location>
        <begin position="425"/>
        <end position="477"/>
    </location>
</feature>
<dbReference type="Gene3D" id="2.10.70.100">
    <property type="match status" value="1"/>
</dbReference>
<feature type="domain" description="PAC" evidence="8">
    <location>
        <begin position="703"/>
        <end position="752"/>
    </location>
</feature>
<feature type="non-terminal residue" evidence="9">
    <location>
        <position position="1"/>
    </location>
</feature>
<evidence type="ECO:0000256" key="6">
    <source>
        <dbReference type="SAM" id="Coils"/>
    </source>
</evidence>
<dbReference type="SMART" id="SM00091">
    <property type="entry name" value="PAS"/>
    <property type="match status" value="4"/>
</dbReference>
<dbReference type="SMART" id="SM00086">
    <property type="entry name" value="PAC"/>
    <property type="match status" value="4"/>
</dbReference>
<dbReference type="InterPro" id="IPR000700">
    <property type="entry name" value="PAS-assoc_C"/>
</dbReference>
<protein>
    <recommendedName>
        <fullName evidence="2">histidine kinase</fullName>
        <ecNumber evidence="2">2.7.13.3</ecNumber>
    </recommendedName>
</protein>
<dbReference type="EMBL" id="WJJP01000223">
    <property type="protein sequence ID" value="MBD3324356.1"/>
    <property type="molecule type" value="Genomic_DNA"/>
</dbReference>
<dbReference type="Pfam" id="PF13596">
    <property type="entry name" value="PAS_10"/>
    <property type="match status" value="1"/>
</dbReference>
<dbReference type="EC" id="2.7.13.3" evidence="2"/>
<comment type="caution">
    <text evidence="9">The sequence shown here is derived from an EMBL/GenBank/DDBJ whole genome shotgun (WGS) entry which is preliminary data.</text>
</comment>
<dbReference type="Proteomes" id="UP000649604">
    <property type="component" value="Unassembled WGS sequence"/>
</dbReference>
<accession>A0A9D5JVC2</accession>
<feature type="domain" description="PAC" evidence="8">
    <location>
        <begin position="302"/>
        <end position="355"/>
    </location>
</feature>
<dbReference type="GO" id="GO:0004673">
    <property type="term" value="F:protein histidine kinase activity"/>
    <property type="evidence" value="ECO:0007669"/>
    <property type="project" value="UniProtKB-EC"/>
</dbReference>